<sequence>MGLRPFTPGYLQEVVLIARITKAKQLTDRDKAILTDLARCRVLSFGQVKNAYWPAAKERTCDDRLKQLQKAGYIAEHMANAEKPGTFMKVYSLDTKGKRWVTGPQGPGLDRSIVFTHPGKADEIVHQVRTNEVYFGLSDDEKETWRIGDALEIEHDVFSGNTGLVVPDASYVSEEGEEIFVETDCGKYTPAQIREKVDGFAGKNVVWVCPAGREQTLAKYGAAGEFVTYRIASGMN</sequence>
<organism evidence="1 2">
    <name type="scientific">Desulfoscipio geothermicus DSM 3669</name>
    <dbReference type="NCBI Taxonomy" id="1121426"/>
    <lineage>
        <taxon>Bacteria</taxon>
        <taxon>Bacillati</taxon>
        <taxon>Bacillota</taxon>
        <taxon>Clostridia</taxon>
        <taxon>Eubacteriales</taxon>
        <taxon>Desulfallaceae</taxon>
        <taxon>Desulfoscipio</taxon>
    </lineage>
</organism>
<keyword evidence="2" id="KW-1185">Reference proteome</keyword>
<accession>A0A1I6EB90</accession>
<evidence type="ECO:0000313" key="1">
    <source>
        <dbReference type="EMBL" id="SFR15009.1"/>
    </source>
</evidence>
<gene>
    <name evidence="1" type="ORF">SAMN05660706_13411</name>
</gene>
<dbReference type="Pfam" id="PF13814">
    <property type="entry name" value="Replic_Relax"/>
    <property type="match status" value="1"/>
</dbReference>
<proteinExistence type="predicted"/>
<dbReference type="InterPro" id="IPR025855">
    <property type="entry name" value="Replic_Relax"/>
</dbReference>
<dbReference type="Proteomes" id="UP000199584">
    <property type="component" value="Unassembled WGS sequence"/>
</dbReference>
<protein>
    <submittedName>
        <fullName evidence="1">Replication-relaxation</fullName>
    </submittedName>
</protein>
<name>A0A1I6EB90_9FIRM</name>
<reference evidence="2" key="1">
    <citation type="submission" date="2016-10" db="EMBL/GenBank/DDBJ databases">
        <authorList>
            <person name="Varghese N."/>
            <person name="Submissions S."/>
        </authorList>
    </citation>
    <scope>NUCLEOTIDE SEQUENCE [LARGE SCALE GENOMIC DNA]</scope>
    <source>
        <strain evidence="2">DSM 3669</strain>
    </source>
</reference>
<evidence type="ECO:0000313" key="2">
    <source>
        <dbReference type="Proteomes" id="UP000199584"/>
    </source>
</evidence>
<dbReference type="EMBL" id="FOYM01000034">
    <property type="protein sequence ID" value="SFR15009.1"/>
    <property type="molecule type" value="Genomic_DNA"/>
</dbReference>
<dbReference type="AlphaFoldDB" id="A0A1I6EB90"/>